<protein>
    <submittedName>
        <fullName evidence="4">TonB-linked outer membrane protein, SusC/RagA family</fullName>
    </submittedName>
</protein>
<dbReference type="AlphaFoldDB" id="A0A1M5CZU6"/>
<evidence type="ECO:0000256" key="1">
    <source>
        <dbReference type="PROSITE-ProRule" id="PRU01360"/>
    </source>
</evidence>
<keyword evidence="1" id="KW-0812">Transmembrane</keyword>
<reference evidence="4 5" key="1">
    <citation type="submission" date="2016-11" db="EMBL/GenBank/DDBJ databases">
        <authorList>
            <person name="Jaros S."/>
            <person name="Januszkiewicz K."/>
            <person name="Wedrychowicz H."/>
        </authorList>
    </citation>
    <scope>NUCLEOTIDE SEQUENCE [LARGE SCALE GENOMIC DNA]</scope>
    <source>
        <strain evidence="4 5">DSM 25660</strain>
    </source>
</reference>
<comment type="subcellular location">
    <subcellularLocation>
        <location evidence="1">Cell outer membrane</location>
        <topology evidence="1">Multi-pass membrane protein</topology>
    </subcellularLocation>
</comment>
<dbReference type="RefSeq" id="WP_073364229.1">
    <property type="nucleotide sequence ID" value="NZ_FQVQ01000013.1"/>
</dbReference>
<dbReference type="SUPFAM" id="SSF49464">
    <property type="entry name" value="Carboxypeptidase regulatory domain-like"/>
    <property type="match status" value="1"/>
</dbReference>
<keyword evidence="2" id="KW-0732">Signal</keyword>
<keyword evidence="1" id="KW-0998">Cell outer membrane</keyword>
<dbReference type="STRING" id="1124188.SAMN05444377_11367"/>
<dbReference type="PROSITE" id="PS52016">
    <property type="entry name" value="TONB_DEPENDENT_REC_3"/>
    <property type="match status" value="1"/>
</dbReference>
<organism evidence="4 5">
    <name type="scientific">Flavobacterium fontis</name>
    <dbReference type="NCBI Taxonomy" id="1124188"/>
    <lineage>
        <taxon>Bacteria</taxon>
        <taxon>Pseudomonadati</taxon>
        <taxon>Bacteroidota</taxon>
        <taxon>Flavobacteriia</taxon>
        <taxon>Flavobacteriales</taxon>
        <taxon>Flavobacteriaceae</taxon>
        <taxon>Flavobacterium</taxon>
    </lineage>
</organism>
<proteinExistence type="inferred from homology"/>
<keyword evidence="1" id="KW-0813">Transport</keyword>
<dbReference type="InterPro" id="IPR023997">
    <property type="entry name" value="TonB-dep_OMP_SusC/RagA_CS"/>
</dbReference>
<dbReference type="Gene3D" id="2.60.40.1120">
    <property type="entry name" value="Carboxypeptidase-like, regulatory domain"/>
    <property type="match status" value="1"/>
</dbReference>
<dbReference type="InterPro" id="IPR023996">
    <property type="entry name" value="TonB-dep_OMP_SusC/RagA"/>
</dbReference>
<dbReference type="SUPFAM" id="SSF56935">
    <property type="entry name" value="Porins"/>
    <property type="match status" value="1"/>
</dbReference>
<keyword evidence="1" id="KW-0472">Membrane</keyword>
<comment type="similarity">
    <text evidence="1">Belongs to the TonB-dependent receptor family.</text>
</comment>
<dbReference type="InterPro" id="IPR008969">
    <property type="entry name" value="CarboxyPept-like_regulatory"/>
</dbReference>
<dbReference type="Gene3D" id="2.170.130.10">
    <property type="entry name" value="TonB-dependent receptor, plug domain"/>
    <property type="match status" value="1"/>
</dbReference>
<gene>
    <name evidence="4" type="ORF">SAMN05444377_11367</name>
</gene>
<dbReference type="EMBL" id="FQVQ01000013">
    <property type="protein sequence ID" value="SHF60216.1"/>
    <property type="molecule type" value="Genomic_DNA"/>
</dbReference>
<name>A0A1M5CZU6_9FLAO</name>
<dbReference type="GO" id="GO:0009279">
    <property type="term" value="C:cell outer membrane"/>
    <property type="evidence" value="ECO:0007669"/>
    <property type="project" value="UniProtKB-SubCell"/>
</dbReference>
<dbReference type="Pfam" id="PF07715">
    <property type="entry name" value="Plug"/>
    <property type="match status" value="1"/>
</dbReference>
<dbReference type="Pfam" id="PF13715">
    <property type="entry name" value="CarbopepD_reg_2"/>
    <property type="match status" value="1"/>
</dbReference>
<keyword evidence="5" id="KW-1185">Reference proteome</keyword>
<evidence type="ECO:0000313" key="5">
    <source>
        <dbReference type="Proteomes" id="UP000184147"/>
    </source>
</evidence>
<dbReference type="Proteomes" id="UP000184147">
    <property type="component" value="Unassembled WGS sequence"/>
</dbReference>
<feature type="signal peptide" evidence="2">
    <location>
        <begin position="1"/>
        <end position="22"/>
    </location>
</feature>
<dbReference type="NCBIfam" id="TIGR04056">
    <property type="entry name" value="OMP_RagA_SusC"/>
    <property type="match status" value="1"/>
</dbReference>
<dbReference type="InterPro" id="IPR039426">
    <property type="entry name" value="TonB-dep_rcpt-like"/>
</dbReference>
<sequence>MRSKFKWIFTLLLAFTMQFSFAQEKTVTGTVTDGKVSLPMANVTIKGTKNGVQTDMDGKFSIKAKQGDVLVVSYQGYDSKEVKVGAANNYGVVLKEEAKILDEVVITQGYRLVTKKTAVAATASVTNKTIENRPNANVMNTLQGQLAGVNITASTGQPGAKSTVIIRGQGTISGNTDPLYVIDGFPTNADNFRSINPNDIASVEVLKDASAITEYGSRGSNGVIVIKTKKGSFGDAKTSFRYTSAVGFTELQTPRYDYADSRQLLTIEKAAGAGLGATLTDAEIAAFNVNTNWVNEFFGKGTFTSHNFNIENSSKNLNSFTSIGYFDQEGVLKTTGLKRFTVRNNVNGKSDNEKFKYMVNSFVGFSKNNEATNLGGGAVNRNYVLGAYISAPYVSPSTYENSQQLFDLYQADGTLLYTPLFLIDKLKTYTNLTDEIRASVNTEYSYKLLKDLTVRGRTSGELLQTRFTQSEHPISFNAFLFLGAGQQFGGFEDVNARREFRFNQLWQADYSKTFGKHTVDLAGSLEYNHARVQVNNFRQRGLNPQTFVPGTGAGYLVDTSANDFYVPQVSASNLRLNRISYFGSLNYDYNKKYGVALSLRSDQTSRFLNASKAFYSIGGRWNIDEEAFMKKLEFVKTFKIRGSYGTVGNERIIAGTEFAGLVPPGFFDVYSAANNVYNNGLGFGINFGYPDLRWETTTISNIGFDFELFKGKRFRGTFDYYTKKSSDQYLSQPVSPYVGTTSIVRNTSAFVKNSGIEVNLAYDLINNQEKGMVLTLRGNGSINEQEVGGLAAPIFDGSAPAYITQNGGMLDEPFVYQYAGVNPDNGNMLFVAADGTLTESPTDADRRATGKNRLPQIQGGFGFDFDYKGFFTSATFTYAFKVWRYDYDLNNLYDPSNLGQFTVGADLLNAWTPTNTNTDVPSLTATNYGFVDQSDRFLWDASYVRLRNLQVGYRVPKKFLEKTFIRDASITLQGENLFNITRWRGFDPESDRDADVYQYPTPRIYTLTLDVRF</sequence>
<dbReference type="InterPro" id="IPR012910">
    <property type="entry name" value="Plug_dom"/>
</dbReference>
<feature type="chain" id="PRO_5012477244" evidence="2">
    <location>
        <begin position="23"/>
        <end position="1013"/>
    </location>
</feature>
<dbReference type="OrthoDB" id="9768177at2"/>
<accession>A0A1M5CZU6</accession>
<dbReference type="NCBIfam" id="TIGR04057">
    <property type="entry name" value="SusC_RagA_signa"/>
    <property type="match status" value="1"/>
</dbReference>
<feature type="domain" description="TonB-dependent receptor plug" evidence="3">
    <location>
        <begin position="115"/>
        <end position="223"/>
    </location>
</feature>
<evidence type="ECO:0000259" key="3">
    <source>
        <dbReference type="Pfam" id="PF07715"/>
    </source>
</evidence>
<keyword evidence="1" id="KW-1134">Transmembrane beta strand</keyword>
<evidence type="ECO:0000256" key="2">
    <source>
        <dbReference type="SAM" id="SignalP"/>
    </source>
</evidence>
<evidence type="ECO:0000313" key="4">
    <source>
        <dbReference type="EMBL" id="SHF60216.1"/>
    </source>
</evidence>
<dbReference type="InterPro" id="IPR037066">
    <property type="entry name" value="Plug_dom_sf"/>
</dbReference>